<comment type="caution">
    <text evidence="7">The sequence shown here is derived from an EMBL/GenBank/DDBJ whole genome shotgun (WGS) entry which is preliminary data.</text>
</comment>
<evidence type="ECO:0000259" key="6">
    <source>
        <dbReference type="PROSITE" id="PS50110"/>
    </source>
</evidence>
<evidence type="ECO:0000259" key="5">
    <source>
        <dbReference type="PROSITE" id="PS50043"/>
    </source>
</evidence>
<evidence type="ECO:0000256" key="3">
    <source>
        <dbReference type="ARBA" id="ARBA00023163"/>
    </source>
</evidence>
<evidence type="ECO:0000256" key="2">
    <source>
        <dbReference type="ARBA" id="ARBA00023125"/>
    </source>
</evidence>
<dbReference type="EMBL" id="JBHUGZ010000017">
    <property type="protein sequence ID" value="MFD1985711.1"/>
    <property type="molecule type" value="Genomic_DNA"/>
</dbReference>
<keyword evidence="2" id="KW-0238">DNA-binding</keyword>
<dbReference type="Pfam" id="PF00072">
    <property type="entry name" value="Response_reg"/>
    <property type="match status" value="1"/>
</dbReference>
<dbReference type="Gene3D" id="1.10.10.10">
    <property type="entry name" value="Winged helix-like DNA-binding domain superfamily/Winged helix DNA-binding domain"/>
    <property type="match status" value="1"/>
</dbReference>
<keyword evidence="1" id="KW-0805">Transcription regulation</keyword>
<name>A0ABW4UF15_9HYPH</name>
<feature type="domain" description="HTH luxR-type" evidence="5">
    <location>
        <begin position="154"/>
        <end position="219"/>
    </location>
</feature>
<dbReference type="SMART" id="SM00448">
    <property type="entry name" value="REC"/>
    <property type="match status" value="1"/>
</dbReference>
<feature type="domain" description="Response regulatory" evidence="6">
    <location>
        <begin position="24"/>
        <end position="138"/>
    </location>
</feature>
<keyword evidence="4" id="KW-0597">Phosphoprotein</keyword>
<evidence type="ECO:0000256" key="4">
    <source>
        <dbReference type="PROSITE-ProRule" id="PRU00169"/>
    </source>
</evidence>
<dbReference type="RefSeq" id="WP_379102241.1">
    <property type="nucleotide sequence ID" value="NZ_JBHUGZ010000017.1"/>
</dbReference>
<dbReference type="SUPFAM" id="SSF52172">
    <property type="entry name" value="CheY-like"/>
    <property type="match status" value="1"/>
</dbReference>
<sequence length="222" mass="24241">MATEFSALHSGARGATSTSQETPIVFVVDDDISVRESLELLIRSVGWVPQVFDSAQGFLSHARAPVPNCMILDVNLPDLSGLDLQELVSVEHADMPIIFVTGYGDVPMTVKAMKAGAVEFLTKPFSDEVLLAAIDAALEQSKAMLVLEAEMRLLRDRQASLSRREREVMALIVVGRLNKQVGFELGISEITVKAHRGQVMRKMQARSLPDLLSMATKLGISH</sequence>
<accession>A0ABW4UF15</accession>
<proteinExistence type="predicted"/>
<evidence type="ECO:0000256" key="1">
    <source>
        <dbReference type="ARBA" id="ARBA00023015"/>
    </source>
</evidence>
<organism evidence="7 8">
    <name type="scientific">Mesorhizobium newzealandense</name>
    <dbReference type="NCBI Taxonomy" id="1300302"/>
    <lineage>
        <taxon>Bacteria</taxon>
        <taxon>Pseudomonadati</taxon>
        <taxon>Pseudomonadota</taxon>
        <taxon>Alphaproteobacteria</taxon>
        <taxon>Hyphomicrobiales</taxon>
        <taxon>Phyllobacteriaceae</taxon>
        <taxon>Mesorhizobium</taxon>
    </lineage>
</organism>
<feature type="modified residue" description="4-aspartylphosphate" evidence="4">
    <location>
        <position position="73"/>
    </location>
</feature>
<dbReference type="Gene3D" id="3.40.50.2300">
    <property type="match status" value="1"/>
</dbReference>
<evidence type="ECO:0000313" key="7">
    <source>
        <dbReference type="EMBL" id="MFD1985711.1"/>
    </source>
</evidence>
<dbReference type="PANTHER" id="PTHR44688:SF16">
    <property type="entry name" value="DNA-BINDING TRANSCRIPTIONAL ACTIVATOR DEVR_DOSR"/>
    <property type="match status" value="1"/>
</dbReference>
<dbReference type="PANTHER" id="PTHR44688">
    <property type="entry name" value="DNA-BINDING TRANSCRIPTIONAL ACTIVATOR DEVR_DOSR"/>
    <property type="match status" value="1"/>
</dbReference>
<dbReference type="InterPro" id="IPR000792">
    <property type="entry name" value="Tscrpt_reg_LuxR_C"/>
</dbReference>
<keyword evidence="3" id="KW-0804">Transcription</keyword>
<dbReference type="PRINTS" id="PR00038">
    <property type="entry name" value="HTHLUXR"/>
</dbReference>
<dbReference type="CDD" id="cd06170">
    <property type="entry name" value="LuxR_C_like"/>
    <property type="match status" value="1"/>
</dbReference>
<dbReference type="InterPro" id="IPR011006">
    <property type="entry name" value="CheY-like_superfamily"/>
</dbReference>
<dbReference type="Proteomes" id="UP001597405">
    <property type="component" value="Unassembled WGS sequence"/>
</dbReference>
<reference evidence="8" key="1">
    <citation type="journal article" date="2019" name="Int. J. Syst. Evol. Microbiol.">
        <title>The Global Catalogue of Microorganisms (GCM) 10K type strain sequencing project: providing services to taxonomists for standard genome sequencing and annotation.</title>
        <authorList>
            <consortium name="The Broad Institute Genomics Platform"/>
            <consortium name="The Broad Institute Genome Sequencing Center for Infectious Disease"/>
            <person name="Wu L."/>
            <person name="Ma J."/>
        </authorList>
    </citation>
    <scope>NUCLEOTIDE SEQUENCE [LARGE SCALE GENOMIC DNA]</scope>
    <source>
        <strain evidence="8">CGMCC 1.16225</strain>
    </source>
</reference>
<dbReference type="PROSITE" id="PS50110">
    <property type="entry name" value="RESPONSE_REGULATORY"/>
    <property type="match status" value="1"/>
</dbReference>
<keyword evidence="8" id="KW-1185">Reference proteome</keyword>
<gene>
    <name evidence="7" type="ORF">ACFSOZ_25010</name>
</gene>
<dbReference type="InterPro" id="IPR016032">
    <property type="entry name" value="Sig_transdc_resp-reg_C-effctor"/>
</dbReference>
<protein>
    <submittedName>
        <fullName evidence="7">Response regulator transcription factor</fullName>
    </submittedName>
</protein>
<dbReference type="SUPFAM" id="SSF46894">
    <property type="entry name" value="C-terminal effector domain of the bipartite response regulators"/>
    <property type="match status" value="1"/>
</dbReference>
<dbReference type="InterPro" id="IPR001789">
    <property type="entry name" value="Sig_transdc_resp-reg_receiver"/>
</dbReference>
<dbReference type="PROSITE" id="PS50043">
    <property type="entry name" value="HTH_LUXR_2"/>
    <property type="match status" value="1"/>
</dbReference>
<dbReference type="SMART" id="SM00421">
    <property type="entry name" value="HTH_LUXR"/>
    <property type="match status" value="1"/>
</dbReference>
<dbReference type="Pfam" id="PF00196">
    <property type="entry name" value="GerE"/>
    <property type="match status" value="1"/>
</dbReference>
<evidence type="ECO:0000313" key="8">
    <source>
        <dbReference type="Proteomes" id="UP001597405"/>
    </source>
</evidence>
<dbReference type="InterPro" id="IPR036388">
    <property type="entry name" value="WH-like_DNA-bd_sf"/>
</dbReference>
<dbReference type="CDD" id="cd17537">
    <property type="entry name" value="REC_FixJ"/>
    <property type="match status" value="1"/>
</dbReference>